<accession>A0A834WQM4</accession>
<feature type="region of interest" description="Disordered" evidence="1">
    <location>
        <begin position="188"/>
        <end position="224"/>
    </location>
</feature>
<name>A0A834WQM4_9FABA</name>
<dbReference type="EMBL" id="JAAIUW010000006">
    <property type="protein sequence ID" value="KAF7828216.1"/>
    <property type="molecule type" value="Genomic_DNA"/>
</dbReference>
<organism evidence="2 3">
    <name type="scientific">Senna tora</name>
    <dbReference type="NCBI Taxonomy" id="362788"/>
    <lineage>
        <taxon>Eukaryota</taxon>
        <taxon>Viridiplantae</taxon>
        <taxon>Streptophyta</taxon>
        <taxon>Embryophyta</taxon>
        <taxon>Tracheophyta</taxon>
        <taxon>Spermatophyta</taxon>
        <taxon>Magnoliopsida</taxon>
        <taxon>eudicotyledons</taxon>
        <taxon>Gunneridae</taxon>
        <taxon>Pentapetalae</taxon>
        <taxon>rosids</taxon>
        <taxon>fabids</taxon>
        <taxon>Fabales</taxon>
        <taxon>Fabaceae</taxon>
        <taxon>Caesalpinioideae</taxon>
        <taxon>Cassia clade</taxon>
        <taxon>Senna</taxon>
    </lineage>
</organism>
<keyword evidence="2" id="KW-0436">Ligase</keyword>
<evidence type="ECO:0000313" key="3">
    <source>
        <dbReference type="Proteomes" id="UP000634136"/>
    </source>
</evidence>
<evidence type="ECO:0000256" key="1">
    <source>
        <dbReference type="SAM" id="MobiDB-lite"/>
    </source>
</evidence>
<dbReference type="OrthoDB" id="10263264at2759"/>
<keyword evidence="3" id="KW-1185">Reference proteome</keyword>
<dbReference type="GO" id="GO:0061665">
    <property type="term" value="F:SUMO ligase activity"/>
    <property type="evidence" value="ECO:0007669"/>
    <property type="project" value="TreeGrafter"/>
</dbReference>
<evidence type="ECO:0000313" key="2">
    <source>
        <dbReference type="EMBL" id="KAF7828216.1"/>
    </source>
</evidence>
<comment type="caution">
    <text evidence="2">The sequence shown here is derived from an EMBL/GenBank/DDBJ whole genome shotgun (WGS) entry which is preliminary data.</text>
</comment>
<dbReference type="PANTHER" id="PTHR10782">
    <property type="entry name" value="ZINC FINGER MIZ DOMAIN-CONTAINING PROTEIN"/>
    <property type="match status" value="1"/>
</dbReference>
<proteinExistence type="predicted"/>
<protein>
    <submittedName>
        <fullName evidence="2">E4 SUMO-protein ligase PIAL2 isoform X2</fullName>
    </submittedName>
</protein>
<gene>
    <name evidence="2" type="ORF">G2W53_019380</name>
</gene>
<dbReference type="PANTHER" id="PTHR10782:SF4">
    <property type="entry name" value="TONALLI, ISOFORM E"/>
    <property type="match status" value="1"/>
</dbReference>
<dbReference type="AlphaFoldDB" id="A0A834WQM4"/>
<dbReference type="GO" id="GO:0016874">
    <property type="term" value="F:ligase activity"/>
    <property type="evidence" value="ECO:0007669"/>
    <property type="project" value="UniProtKB-KW"/>
</dbReference>
<dbReference type="GO" id="GO:0000785">
    <property type="term" value="C:chromatin"/>
    <property type="evidence" value="ECO:0007669"/>
    <property type="project" value="TreeGrafter"/>
</dbReference>
<dbReference type="Proteomes" id="UP000634136">
    <property type="component" value="Unassembled WGS sequence"/>
</dbReference>
<dbReference type="GO" id="GO:0016925">
    <property type="term" value="P:protein sumoylation"/>
    <property type="evidence" value="ECO:0007669"/>
    <property type="project" value="TreeGrafter"/>
</dbReference>
<reference evidence="2" key="1">
    <citation type="submission" date="2020-09" db="EMBL/GenBank/DDBJ databases">
        <title>Genome-Enabled Discovery of Anthraquinone Biosynthesis in Senna tora.</title>
        <authorList>
            <person name="Kang S.-H."/>
            <person name="Pandey R.P."/>
            <person name="Lee C.-M."/>
            <person name="Sim J.-S."/>
            <person name="Jeong J.-T."/>
            <person name="Choi B.-S."/>
            <person name="Jung M."/>
            <person name="Ginzburg D."/>
            <person name="Zhao K."/>
            <person name="Won S.Y."/>
            <person name="Oh T.-J."/>
            <person name="Yu Y."/>
            <person name="Kim N.-H."/>
            <person name="Lee O.R."/>
            <person name="Lee T.-H."/>
            <person name="Bashyal P."/>
            <person name="Kim T.-S."/>
            <person name="Lee W.-H."/>
            <person name="Kawkins C."/>
            <person name="Kim C.-K."/>
            <person name="Kim J.S."/>
            <person name="Ahn B.O."/>
            <person name="Rhee S.Y."/>
            <person name="Sohng J.K."/>
        </authorList>
    </citation>
    <scope>NUCLEOTIDE SEQUENCE</scope>
    <source>
        <tissue evidence="2">Leaf</tissue>
    </source>
</reference>
<sequence length="436" mass="47908">MSGTVLPKTQFAGLSPALGNQVSPSVVNSYRISAVADRLAMHLQPGNHCDAAEFINLCLSLSRDCNWKEIGACVCCMFALLGLETWKTDVDNPCSSAFLVLFLDRDKEAVEPEVVWSMGLLLDWALIPKSKDIGIDYALANNEIPSKAQDLPILLKQVEEELDDNVFEDDDLTWQDVAIASGAEEPLRYSRKRSSTQAPTPRMAKKAALASSSSTLGDLDEEEEIEGLEENNICEHACKLGWFPRKESEELLTISDEIGKSYCSTWGVNAGTNHLKATISTLTERFYPKMKVGQILASLEVKPGYGAFATDFHISKNTAHSPHDKIWLLVAQTDNLETAACIITPQQVSFLLNGKGVDRRTNVIMDPGPQLPTNVTGMLKYGTNLLQAVGQFNGHYLILVAFMTTTSLPENPVIPEYVQPAVTSLGSDWVELRKVE</sequence>